<dbReference type="Pfam" id="PF00805">
    <property type="entry name" value="Pentapeptide"/>
    <property type="match status" value="2"/>
</dbReference>
<keyword evidence="2" id="KW-0472">Membrane</keyword>
<protein>
    <submittedName>
        <fullName evidence="3">Pentapeptide repeat-containing protein</fullName>
    </submittedName>
</protein>
<gene>
    <name evidence="3" type="ORF">HB778_22035</name>
</gene>
<sequence length="425" mass="45674">MPNLLSISFLFWFVFVAIVLIIIAAAIWLTVPRWIAARLAVGRDKSQLEVEDDYRKALGQIIGFPLALIGALAASVAAIQALRTYQQSQDVAYQDQYRRGFEALGATSMATRIGGLYALKTLIDNDGAASASGSKGDEDRGLILLRALAAFAVEQPAQSSQIVHPDALTALQIVAFRTSQTETGFDFRTGKFPGAVLADDPAKHYAAFSNSDFYNADLHGSGLYRANFRAANLREADLSGANLAGANLNSAGLSGAAFCPGLNSAVPDMIHAYKVRTAVSSAHFDDSYGEETRFDGAVLDSATFIRSNLHKPSFANALLYKAEFEQAQLENPNFSAADLKHTSFEGAKITDPVFDGAVLIDTNFRGASGITEESLLDAQAGTKAIVCNVIMPNGKMLPGDCTDAEHRRDDIRAIQYETPKTQCTK</sequence>
<proteinExistence type="predicted"/>
<reference evidence="4" key="1">
    <citation type="journal article" date="2020" name="Mol. Plant Microbe">
        <title>Rhizobial microsymbionts of the narrowly endemic Oxytropis species growing in Kamchatka are characterized by significant genetic diversity and possess a set of genes that are associated with T3SS and T6SS secretion systems and can affect the development of symbiosis.</title>
        <authorList>
            <person name="Safronova V."/>
            <person name="Guro P."/>
            <person name="Sazanova A."/>
            <person name="Kuznetsova I."/>
            <person name="Belimov A."/>
            <person name="Yakubov V."/>
            <person name="Chirak E."/>
            <person name="Afonin A."/>
            <person name="Gogolev Y."/>
            <person name="Andronov E."/>
            <person name="Tikhonovich I."/>
        </authorList>
    </citation>
    <scope>NUCLEOTIDE SEQUENCE [LARGE SCALE GENOMIC DNA]</scope>
    <source>
        <strain evidence="4">583</strain>
    </source>
</reference>
<keyword evidence="2" id="KW-1133">Transmembrane helix</keyword>
<dbReference type="SUPFAM" id="SSF141571">
    <property type="entry name" value="Pentapeptide repeat-like"/>
    <property type="match status" value="1"/>
</dbReference>
<dbReference type="Proteomes" id="UP000515465">
    <property type="component" value="Chromosome"/>
</dbReference>
<dbReference type="InterPro" id="IPR001646">
    <property type="entry name" value="5peptide_repeat"/>
</dbReference>
<evidence type="ECO:0000313" key="4">
    <source>
        <dbReference type="Proteomes" id="UP000515465"/>
    </source>
</evidence>
<dbReference type="EMBL" id="CP050296">
    <property type="protein sequence ID" value="QND58962.1"/>
    <property type="molecule type" value="Genomic_DNA"/>
</dbReference>
<keyword evidence="2" id="KW-0812">Transmembrane</keyword>
<keyword evidence="1" id="KW-0677">Repeat</keyword>
<feature type="transmembrane region" description="Helical" evidence="2">
    <location>
        <begin position="12"/>
        <end position="36"/>
    </location>
</feature>
<dbReference type="AlphaFoldDB" id="A0A7G6SWT0"/>
<dbReference type="PANTHER" id="PTHR47485:SF1">
    <property type="entry name" value="THYLAKOID LUMENAL 17.4 KDA PROTEIN, CHLOROPLASTIC"/>
    <property type="match status" value="1"/>
</dbReference>
<evidence type="ECO:0000256" key="2">
    <source>
        <dbReference type="SAM" id="Phobius"/>
    </source>
</evidence>
<dbReference type="RefSeq" id="WP_183456916.1">
    <property type="nucleotide sequence ID" value="NZ_CP050296.1"/>
</dbReference>
<dbReference type="PANTHER" id="PTHR47485">
    <property type="entry name" value="THYLAKOID LUMENAL 17.4 KDA PROTEIN, CHLOROPLASTIC"/>
    <property type="match status" value="1"/>
</dbReference>
<evidence type="ECO:0000256" key="1">
    <source>
        <dbReference type="ARBA" id="ARBA00022737"/>
    </source>
</evidence>
<evidence type="ECO:0000313" key="3">
    <source>
        <dbReference type="EMBL" id="QND58962.1"/>
    </source>
</evidence>
<accession>A0A7G6SWT0</accession>
<organism evidence="3 4">
    <name type="scientific">Mesorhizobium huakuii</name>
    <dbReference type="NCBI Taxonomy" id="28104"/>
    <lineage>
        <taxon>Bacteria</taxon>
        <taxon>Pseudomonadati</taxon>
        <taxon>Pseudomonadota</taxon>
        <taxon>Alphaproteobacteria</taxon>
        <taxon>Hyphomicrobiales</taxon>
        <taxon>Phyllobacteriaceae</taxon>
        <taxon>Mesorhizobium</taxon>
    </lineage>
</organism>
<feature type="transmembrane region" description="Helical" evidence="2">
    <location>
        <begin position="57"/>
        <end position="79"/>
    </location>
</feature>
<dbReference type="Gene3D" id="2.160.20.80">
    <property type="entry name" value="E3 ubiquitin-protein ligase SopA"/>
    <property type="match status" value="2"/>
</dbReference>
<name>A0A7G6SWT0_9HYPH</name>